<dbReference type="Proteomes" id="UP000199032">
    <property type="component" value="Unassembled WGS sequence"/>
</dbReference>
<name>A0A0S4LEE8_9BACT</name>
<organism evidence="7 8">
    <name type="scientific">Candidatus Nitrospira nitrosa</name>
    <dbReference type="NCBI Taxonomy" id="1742972"/>
    <lineage>
        <taxon>Bacteria</taxon>
        <taxon>Pseudomonadati</taxon>
        <taxon>Nitrospirota</taxon>
        <taxon>Nitrospiria</taxon>
        <taxon>Nitrospirales</taxon>
        <taxon>Nitrospiraceae</taxon>
        <taxon>Nitrospira</taxon>
    </lineage>
</organism>
<evidence type="ECO:0000256" key="2">
    <source>
        <dbReference type="ARBA" id="ARBA00022980"/>
    </source>
</evidence>
<evidence type="ECO:0000256" key="1">
    <source>
        <dbReference type="ARBA" id="ARBA00006640"/>
    </source>
</evidence>
<dbReference type="RefSeq" id="WP_087473173.1">
    <property type="nucleotide sequence ID" value="NZ_CZQA01000008.1"/>
</dbReference>
<keyword evidence="8" id="KW-1185">Reference proteome</keyword>
<dbReference type="GO" id="GO:0006412">
    <property type="term" value="P:translation"/>
    <property type="evidence" value="ECO:0007669"/>
    <property type="project" value="UniProtKB-UniRule"/>
</dbReference>
<dbReference type="Pfam" id="PF01165">
    <property type="entry name" value="Ribosomal_S21"/>
    <property type="match status" value="1"/>
</dbReference>
<dbReference type="NCBIfam" id="TIGR00030">
    <property type="entry name" value="S21p"/>
    <property type="match status" value="1"/>
</dbReference>
<gene>
    <name evidence="5 7" type="primary">rpsU</name>
    <name evidence="7" type="ORF">COMA1_20522</name>
</gene>
<protein>
    <recommendedName>
        <fullName evidence="4 5">Small ribosomal subunit protein bS21</fullName>
    </recommendedName>
</protein>
<evidence type="ECO:0000256" key="5">
    <source>
        <dbReference type="HAMAP-Rule" id="MF_00358"/>
    </source>
</evidence>
<dbReference type="PANTHER" id="PTHR21109">
    <property type="entry name" value="MITOCHONDRIAL 28S RIBOSOMAL PROTEIN S21"/>
    <property type="match status" value="1"/>
</dbReference>
<evidence type="ECO:0000256" key="6">
    <source>
        <dbReference type="SAM" id="MobiDB-lite"/>
    </source>
</evidence>
<feature type="region of interest" description="Disordered" evidence="6">
    <location>
        <begin position="38"/>
        <end position="64"/>
    </location>
</feature>
<feature type="compositionally biased region" description="Basic residues" evidence="6">
    <location>
        <begin position="53"/>
        <end position="64"/>
    </location>
</feature>
<evidence type="ECO:0000256" key="4">
    <source>
        <dbReference type="ARBA" id="ARBA00035135"/>
    </source>
</evidence>
<keyword evidence="3 5" id="KW-0687">Ribonucleoprotein</keyword>
<comment type="similarity">
    <text evidence="1 5">Belongs to the bacterial ribosomal protein bS21 family.</text>
</comment>
<evidence type="ECO:0000256" key="3">
    <source>
        <dbReference type="ARBA" id="ARBA00023274"/>
    </source>
</evidence>
<dbReference type="HAMAP" id="MF_00358">
    <property type="entry name" value="Ribosomal_bS21"/>
    <property type="match status" value="1"/>
</dbReference>
<accession>A0A0S4LEE8</accession>
<dbReference type="InterPro" id="IPR001911">
    <property type="entry name" value="Ribosomal_bS21"/>
</dbReference>
<dbReference type="EMBL" id="CZQA01000008">
    <property type="protein sequence ID" value="CUS35925.1"/>
    <property type="molecule type" value="Genomic_DNA"/>
</dbReference>
<dbReference type="AlphaFoldDB" id="A0A0S4LEE8"/>
<dbReference type="STRING" id="1742972.COMA1_20522"/>
<dbReference type="GO" id="GO:0003735">
    <property type="term" value="F:structural constituent of ribosome"/>
    <property type="evidence" value="ECO:0007669"/>
    <property type="project" value="InterPro"/>
</dbReference>
<dbReference type="Gene3D" id="1.20.5.1150">
    <property type="entry name" value="Ribosomal protein S8"/>
    <property type="match status" value="1"/>
</dbReference>
<dbReference type="InterPro" id="IPR038380">
    <property type="entry name" value="Ribosomal_bS21_sf"/>
</dbReference>
<proteinExistence type="inferred from homology"/>
<dbReference type="GO" id="GO:1990904">
    <property type="term" value="C:ribonucleoprotein complex"/>
    <property type="evidence" value="ECO:0007669"/>
    <property type="project" value="UniProtKB-KW"/>
</dbReference>
<dbReference type="PANTHER" id="PTHR21109:SF0">
    <property type="entry name" value="SMALL RIBOSOMAL SUBUNIT PROTEIN BS21M"/>
    <property type="match status" value="1"/>
</dbReference>
<keyword evidence="2 5" id="KW-0689">Ribosomal protein</keyword>
<evidence type="ECO:0000313" key="8">
    <source>
        <dbReference type="Proteomes" id="UP000199032"/>
    </source>
</evidence>
<dbReference type="GO" id="GO:0005840">
    <property type="term" value="C:ribosome"/>
    <property type="evidence" value="ECO:0007669"/>
    <property type="project" value="UniProtKB-KW"/>
</dbReference>
<reference evidence="7 8" key="1">
    <citation type="submission" date="2015-10" db="EMBL/GenBank/DDBJ databases">
        <authorList>
            <person name="Gilbert D.G."/>
        </authorList>
    </citation>
    <scope>NUCLEOTIDE SEQUENCE [LARGE SCALE GENOMIC DNA]</scope>
    <source>
        <strain evidence="7">COMA1</strain>
    </source>
</reference>
<evidence type="ECO:0000313" key="7">
    <source>
        <dbReference type="EMBL" id="CUS35925.1"/>
    </source>
</evidence>
<sequence>MEIKVFNNNVEKALKVAKKKLAGEGLFRELKRRRFYEKPSVRKKAKQREAQRRRQKWLSKRKPE</sequence>